<feature type="compositionally biased region" description="Basic residues" evidence="18">
    <location>
        <begin position="450"/>
        <end position="466"/>
    </location>
</feature>
<evidence type="ECO:0000259" key="21">
    <source>
        <dbReference type="PROSITE" id="PS50865"/>
    </source>
</evidence>
<dbReference type="PANTHER" id="PTHR46379:SF1">
    <property type="entry name" value="ZINC FINGER MYND DOMAIN-CONTAINING PROTEIN 11"/>
    <property type="match status" value="1"/>
</dbReference>
<dbReference type="InterPro" id="IPR001965">
    <property type="entry name" value="Znf_PHD"/>
</dbReference>
<dbReference type="FunFam" id="6.10.140.2220:FF:000002">
    <property type="entry name" value="Protein kinase C-binding protein 1 isoform C"/>
    <property type="match status" value="1"/>
</dbReference>
<dbReference type="Gene3D" id="3.30.40.10">
    <property type="entry name" value="Zinc/RING finger domain, C3HC4 (zinc finger)"/>
    <property type="match status" value="1"/>
</dbReference>
<dbReference type="InterPro" id="IPR048589">
    <property type="entry name" value="SAMD1-like_WH"/>
</dbReference>
<dbReference type="Pfam" id="PF00855">
    <property type="entry name" value="PWWP"/>
    <property type="match status" value="1"/>
</dbReference>
<feature type="compositionally biased region" description="Low complexity" evidence="18">
    <location>
        <begin position="638"/>
        <end position="668"/>
    </location>
</feature>
<comment type="subcellular location">
    <subcellularLocation>
        <location evidence="2">Chromosome</location>
    </subcellularLocation>
    <subcellularLocation>
        <location evidence="1">Nucleus</location>
    </subcellularLocation>
</comment>
<keyword evidence="10" id="KW-0832">Ubl conjugation</keyword>
<feature type="region of interest" description="Disordered" evidence="18">
    <location>
        <begin position="391"/>
        <end position="625"/>
    </location>
</feature>
<evidence type="ECO:0000256" key="18">
    <source>
        <dbReference type="SAM" id="MobiDB-lite"/>
    </source>
</evidence>
<keyword evidence="8 16" id="KW-0863">Zinc-finger</keyword>
<evidence type="ECO:0000256" key="6">
    <source>
        <dbReference type="ARBA" id="ARBA00022553"/>
    </source>
</evidence>
<dbReference type="GO" id="GO:0008270">
    <property type="term" value="F:zinc ion binding"/>
    <property type="evidence" value="ECO:0007669"/>
    <property type="project" value="UniProtKB-KW"/>
</dbReference>
<evidence type="ECO:0000259" key="20">
    <source>
        <dbReference type="PROSITE" id="PS50812"/>
    </source>
</evidence>
<keyword evidence="17" id="KW-0175">Coiled coil</keyword>
<name>A0A267EIW3_9PLAT</name>
<evidence type="ECO:0000256" key="9">
    <source>
        <dbReference type="ARBA" id="ARBA00022833"/>
    </source>
</evidence>
<evidence type="ECO:0000256" key="13">
    <source>
        <dbReference type="ARBA" id="ARBA00023117"/>
    </source>
</evidence>
<comment type="caution">
    <text evidence="23">The sequence shown here is derived from an EMBL/GenBank/DDBJ whole genome shotgun (WGS) entry which is preliminary data.</text>
</comment>
<dbReference type="InterPro" id="IPR000313">
    <property type="entry name" value="PWWP_dom"/>
</dbReference>
<evidence type="ECO:0000256" key="11">
    <source>
        <dbReference type="ARBA" id="ARBA00022853"/>
    </source>
</evidence>
<dbReference type="SUPFAM" id="SSF63748">
    <property type="entry name" value="Tudor/PWWP/MBT"/>
    <property type="match status" value="1"/>
</dbReference>
<dbReference type="InterPro" id="IPR036427">
    <property type="entry name" value="Bromodomain-like_sf"/>
</dbReference>
<evidence type="ECO:0000256" key="4">
    <source>
        <dbReference type="ARBA" id="ARBA00022491"/>
    </source>
</evidence>
<evidence type="ECO:0000256" key="17">
    <source>
        <dbReference type="SAM" id="Coils"/>
    </source>
</evidence>
<evidence type="ECO:0000256" key="3">
    <source>
        <dbReference type="ARBA" id="ARBA00022454"/>
    </source>
</evidence>
<dbReference type="InterPro" id="IPR013083">
    <property type="entry name" value="Znf_RING/FYVE/PHD"/>
</dbReference>
<evidence type="ECO:0000256" key="15">
    <source>
        <dbReference type="ARBA" id="ARBA00023242"/>
    </source>
</evidence>
<feature type="domain" description="MYND-type" evidence="21">
    <location>
        <begin position="849"/>
        <end position="884"/>
    </location>
</feature>
<keyword evidence="9" id="KW-0862">Zinc</keyword>
<keyword evidence="4" id="KW-0678">Repressor</keyword>
<feature type="coiled-coil region" evidence="17">
    <location>
        <begin position="785"/>
        <end position="846"/>
    </location>
</feature>
<keyword evidence="11" id="KW-0156">Chromatin regulator</keyword>
<keyword evidence="7" id="KW-0479">Metal-binding</keyword>
<evidence type="ECO:0000313" key="24">
    <source>
        <dbReference type="Proteomes" id="UP000215902"/>
    </source>
</evidence>
<feature type="compositionally biased region" description="Low complexity" evidence="18">
    <location>
        <begin position="686"/>
        <end position="698"/>
    </location>
</feature>
<organism evidence="23 24">
    <name type="scientific">Macrostomum lignano</name>
    <dbReference type="NCBI Taxonomy" id="282301"/>
    <lineage>
        <taxon>Eukaryota</taxon>
        <taxon>Metazoa</taxon>
        <taxon>Spiralia</taxon>
        <taxon>Lophotrochozoa</taxon>
        <taxon>Platyhelminthes</taxon>
        <taxon>Rhabditophora</taxon>
        <taxon>Macrostomorpha</taxon>
        <taxon>Macrostomida</taxon>
        <taxon>Macrostomidae</taxon>
        <taxon>Macrostomum</taxon>
    </lineage>
</organism>
<evidence type="ECO:0000256" key="16">
    <source>
        <dbReference type="PROSITE-ProRule" id="PRU00134"/>
    </source>
</evidence>
<dbReference type="GO" id="GO:0009966">
    <property type="term" value="P:regulation of signal transduction"/>
    <property type="evidence" value="ECO:0007669"/>
    <property type="project" value="TreeGrafter"/>
</dbReference>
<evidence type="ECO:0000256" key="10">
    <source>
        <dbReference type="ARBA" id="ARBA00022843"/>
    </source>
</evidence>
<dbReference type="CDD" id="cd15537">
    <property type="entry name" value="PHD_BS69"/>
    <property type="match status" value="1"/>
</dbReference>
<dbReference type="AlphaFoldDB" id="A0A267EIW3"/>
<keyword evidence="3" id="KW-0158">Chromosome</keyword>
<dbReference type="GO" id="GO:0005634">
    <property type="term" value="C:nucleus"/>
    <property type="evidence" value="ECO:0007669"/>
    <property type="project" value="UniProtKB-SubCell"/>
</dbReference>
<dbReference type="InterPro" id="IPR019787">
    <property type="entry name" value="Znf_PHD-finger"/>
</dbReference>
<feature type="compositionally biased region" description="Low complexity" evidence="18">
    <location>
        <begin position="718"/>
        <end position="742"/>
    </location>
</feature>
<feature type="compositionally biased region" description="Low complexity" evidence="18">
    <location>
        <begin position="420"/>
        <end position="435"/>
    </location>
</feature>
<dbReference type="InterPro" id="IPR047269">
    <property type="entry name" value="ZMY11"/>
</dbReference>
<dbReference type="GO" id="GO:0003677">
    <property type="term" value="F:DNA binding"/>
    <property type="evidence" value="ECO:0007669"/>
    <property type="project" value="InterPro"/>
</dbReference>
<sequence length="888" mass="95838">MVRTVVRRACDPVVVQKLWNMVECSRVNKQATTLDRVTRAVMKELSANEQEAAKHIDDALSDGLLERYSWTVAKGSRAGESMEGVRIPEFKEPIDKRFEHDWYCFRCHKPGEVLECTECFRVWHPACLPGKAAPTEGVFLCPTCVMNSKAEYKRKQIRKLLEFATHRLKGKPLWKDLGKIGYLDDQGRNDYLLFKYLDLNVISRKIKDGRYRSLESFLVDVNTLLHDVCVMYGDLSNMADLARVLLREIEVEIYEIRLCTNCYINAKARPSEWVSKPCRPAHELVWAKLKGFPFWPAKVLEEKDTTYEVRFFGSYHERAAVTKESTRPYDIPPDELGVRRTPAFQRALNEVQKLQKLVGEGYYTSSSGDSDMPPSDDDWSDELYILAAAGGAGSGGSAARKRRPSSAVDATGAKKAALTSPSSGVAAGSSSGLSPTRRPPATGANSASKSKQKNKKKKPASKRRRAAAASGTTSESDAEDDDDMDDENSITATAAAAAAAAATSAKNEAMPDADSESSESRDEWRIRVGLSPTGSGRSGTGVGAGSSVASGKATRKKPATPAAPSSVSTAATGAKKAAAPAATATSSRRSAPTASSASAAAASTASAASSKLRRGAGSSGSGAITVATGGVGAAIMASPTASASTATSSRRSAAAGAAAKQSKQQQQKKPPPTQQQQRQRKRLDLSSTDSSASSSPGSTCAVTSSIVEPRQQQHHQQQHQSSGQTQPPQPGQHHQQQQPHHSAGGGGASAAASAGAGGAALRTPSPVKMVHRSVQASTLDANVFEEALAAERKKLEEAVTAARMQAEAQTKAELDKSEADLRGEFQRELENIMHQHREAIANTKRRQWCYNCLEEAMYHCCWNTSYCSIKCQQDHWHKEHKRVCRRKR</sequence>
<dbReference type="SMART" id="SM00249">
    <property type="entry name" value="PHD"/>
    <property type="match status" value="1"/>
</dbReference>
<evidence type="ECO:0000256" key="1">
    <source>
        <dbReference type="ARBA" id="ARBA00004123"/>
    </source>
</evidence>
<keyword evidence="24" id="KW-1185">Reference proteome</keyword>
<feature type="compositionally biased region" description="Low complexity" evidence="18">
    <location>
        <begin position="489"/>
        <end position="505"/>
    </location>
</feature>
<evidence type="ECO:0000259" key="19">
    <source>
        <dbReference type="PROSITE" id="PS50016"/>
    </source>
</evidence>
<dbReference type="PROSITE" id="PS50865">
    <property type="entry name" value="ZF_MYND_2"/>
    <property type="match status" value="1"/>
</dbReference>
<evidence type="ECO:0000256" key="5">
    <source>
        <dbReference type="ARBA" id="ARBA00022499"/>
    </source>
</evidence>
<feature type="domain" description="PHD-type" evidence="19">
    <location>
        <begin position="101"/>
        <end position="147"/>
    </location>
</feature>
<evidence type="ECO:0000256" key="7">
    <source>
        <dbReference type="ARBA" id="ARBA00022723"/>
    </source>
</evidence>
<dbReference type="InterPro" id="IPR047268">
    <property type="entry name" value="PWWP_BS69"/>
</dbReference>
<dbReference type="Proteomes" id="UP000215902">
    <property type="component" value="Unassembled WGS sequence"/>
</dbReference>
<gene>
    <name evidence="23" type="ORF">BOX15_Mlig012510g2</name>
</gene>
<dbReference type="PANTHER" id="PTHR46379">
    <property type="entry name" value="ZINC FINGER MYND DOMAIN-CONTAINING"/>
    <property type="match status" value="1"/>
</dbReference>
<dbReference type="PROSITE" id="PS01360">
    <property type="entry name" value="ZF_MYND_1"/>
    <property type="match status" value="1"/>
</dbReference>
<feature type="compositionally biased region" description="Acidic residues" evidence="18">
    <location>
        <begin position="476"/>
        <end position="488"/>
    </location>
</feature>
<dbReference type="GO" id="GO:0005694">
    <property type="term" value="C:chromosome"/>
    <property type="evidence" value="ECO:0007669"/>
    <property type="project" value="UniProtKB-SubCell"/>
</dbReference>
<dbReference type="InterPro" id="IPR002893">
    <property type="entry name" value="Znf_MYND"/>
</dbReference>
<dbReference type="InterPro" id="IPR019786">
    <property type="entry name" value="Zinc_finger_PHD-type_CS"/>
</dbReference>
<dbReference type="Gene3D" id="2.30.30.140">
    <property type="match status" value="1"/>
</dbReference>
<dbReference type="SUPFAM" id="SSF144232">
    <property type="entry name" value="HIT/MYND zinc finger-like"/>
    <property type="match status" value="1"/>
</dbReference>
<dbReference type="Gene3D" id="1.20.920.10">
    <property type="entry name" value="Bromodomain-like"/>
    <property type="match status" value="1"/>
</dbReference>
<dbReference type="STRING" id="282301.A0A267EIW3"/>
<dbReference type="PROSITE" id="PS50016">
    <property type="entry name" value="ZF_PHD_2"/>
    <property type="match status" value="1"/>
</dbReference>
<dbReference type="PROSITE" id="PS52014">
    <property type="entry name" value="SAMD1_WH"/>
    <property type="match status" value="1"/>
</dbReference>
<evidence type="ECO:0000256" key="14">
    <source>
        <dbReference type="ARBA" id="ARBA00023163"/>
    </source>
</evidence>
<feature type="region of interest" description="Disordered" evidence="18">
    <location>
        <begin position="638"/>
        <end position="762"/>
    </location>
</feature>
<evidence type="ECO:0000256" key="8">
    <source>
        <dbReference type="ARBA" id="ARBA00022771"/>
    </source>
</evidence>
<dbReference type="GO" id="GO:0140006">
    <property type="term" value="F:histone H3 reader activity"/>
    <property type="evidence" value="ECO:0007669"/>
    <property type="project" value="UniProtKB-ARBA"/>
</dbReference>
<proteinExistence type="predicted"/>
<feature type="domain" description="PWWP" evidence="20">
    <location>
        <begin position="281"/>
        <end position="329"/>
    </location>
</feature>
<evidence type="ECO:0008006" key="25">
    <source>
        <dbReference type="Google" id="ProtNLM"/>
    </source>
</evidence>
<evidence type="ECO:0000313" key="23">
    <source>
        <dbReference type="EMBL" id="PAA61438.1"/>
    </source>
</evidence>
<dbReference type="PROSITE" id="PS50812">
    <property type="entry name" value="PWWP"/>
    <property type="match status" value="1"/>
</dbReference>
<reference evidence="23 24" key="1">
    <citation type="submission" date="2017-06" db="EMBL/GenBank/DDBJ databases">
        <title>A platform for efficient transgenesis in Macrostomum lignano, a flatworm model organism for stem cell research.</title>
        <authorList>
            <person name="Berezikov E."/>
        </authorList>
    </citation>
    <scope>NUCLEOTIDE SEQUENCE [LARGE SCALE GENOMIC DNA]</scope>
    <source>
        <strain evidence="23">DV1</strain>
        <tissue evidence="23">Whole organism</tissue>
    </source>
</reference>
<evidence type="ECO:0000256" key="12">
    <source>
        <dbReference type="ARBA" id="ARBA00023015"/>
    </source>
</evidence>
<evidence type="ECO:0000259" key="22">
    <source>
        <dbReference type="PROSITE" id="PS52014"/>
    </source>
</evidence>
<dbReference type="Pfam" id="PF24324">
    <property type="entry name" value="MYND_ZMYND11_ZMYD8"/>
    <property type="match status" value="1"/>
</dbReference>
<keyword evidence="14" id="KW-0804">Transcription</keyword>
<dbReference type="SUPFAM" id="SSF47370">
    <property type="entry name" value="Bromodomain"/>
    <property type="match status" value="1"/>
</dbReference>
<keyword evidence="13" id="KW-0103">Bromodomain</keyword>
<evidence type="ECO:0000256" key="2">
    <source>
        <dbReference type="ARBA" id="ARBA00004286"/>
    </source>
</evidence>
<dbReference type="OrthoDB" id="6272564at2759"/>
<accession>A0A267EIW3</accession>
<dbReference type="Gene3D" id="6.10.140.2220">
    <property type="match status" value="1"/>
</dbReference>
<protein>
    <recommendedName>
        <fullName evidence="25">MYND-type domain-containing protein</fullName>
    </recommendedName>
</protein>
<dbReference type="SUPFAM" id="SSF57903">
    <property type="entry name" value="FYVE/PHD zinc finger"/>
    <property type="match status" value="1"/>
</dbReference>
<dbReference type="InterPro" id="IPR011011">
    <property type="entry name" value="Znf_FYVE_PHD"/>
</dbReference>
<dbReference type="CDD" id="cd20159">
    <property type="entry name" value="PWWP_BS69"/>
    <property type="match status" value="1"/>
</dbReference>
<dbReference type="InterPro" id="IPR057053">
    <property type="entry name" value="MYND_ZMYND11_ZMYD8"/>
</dbReference>
<feature type="compositionally biased region" description="Low complexity" evidence="18">
    <location>
        <begin position="559"/>
        <end position="610"/>
    </location>
</feature>
<dbReference type="GO" id="GO:0034243">
    <property type="term" value="P:regulation of transcription elongation by RNA polymerase II"/>
    <property type="evidence" value="ECO:0007669"/>
    <property type="project" value="InterPro"/>
</dbReference>
<dbReference type="GO" id="GO:0003714">
    <property type="term" value="F:transcription corepressor activity"/>
    <property type="evidence" value="ECO:0007669"/>
    <property type="project" value="InterPro"/>
</dbReference>
<feature type="domain" description="SAMD1-like winged helix (WH)" evidence="22">
    <location>
        <begin position="6"/>
        <end position="82"/>
    </location>
</feature>
<keyword evidence="6" id="KW-0597">Phosphoprotein</keyword>
<dbReference type="PROSITE" id="PS01359">
    <property type="entry name" value="ZF_PHD_1"/>
    <property type="match status" value="1"/>
</dbReference>
<dbReference type="EMBL" id="NIVC01002032">
    <property type="protein sequence ID" value="PAA61438.1"/>
    <property type="molecule type" value="Genomic_DNA"/>
</dbReference>
<keyword evidence="12" id="KW-0805">Transcription regulation</keyword>
<dbReference type="SMART" id="SM00293">
    <property type="entry name" value="PWWP"/>
    <property type="match status" value="1"/>
</dbReference>
<keyword evidence="15" id="KW-0539">Nucleus</keyword>
<keyword evidence="5" id="KW-1017">Isopeptide bond</keyword>